<evidence type="ECO:0000256" key="5">
    <source>
        <dbReference type="HAMAP-Rule" id="MF_00013"/>
    </source>
</evidence>
<evidence type="ECO:0000313" key="7">
    <source>
        <dbReference type="EMBL" id="RTR28979.1"/>
    </source>
</evidence>
<organism evidence="7 8">
    <name type="scientific">Deinococcus radiophilus</name>
    <dbReference type="NCBI Taxonomy" id="32062"/>
    <lineage>
        <taxon>Bacteria</taxon>
        <taxon>Thermotogati</taxon>
        <taxon>Deinococcota</taxon>
        <taxon>Deinococci</taxon>
        <taxon>Deinococcales</taxon>
        <taxon>Deinococcaceae</taxon>
        <taxon>Deinococcus</taxon>
    </lineage>
</organism>
<feature type="binding site" evidence="5">
    <location>
        <begin position="91"/>
        <end position="98"/>
    </location>
    <ligand>
        <name>substrate</name>
    </ligand>
</feature>
<comment type="similarity">
    <text evidence="5">Belongs to the LipB family.</text>
</comment>
<dbReference type="PANTHER" id="PTHR10993:SF7">
    <property type="entry name" value="LIPOYLTRANSFERASE 2, MITOCHONDRIAL-RELATED"/>
    <property type="match status" value="1"/>
</dbReference>
<comment type="pathway">
    <text evidence="1 5">Protein modification; protein lipoylation via endogenous pathway; protein N(6)-(lipoyl)lysine from octanoyl-[acyl-carrier-protein]: step 1/2.</text>
</comment>
<proteinExistence type="inferred from homology"/>
<dbReference type="SUPFAM" id="SSF55681">
    <property type="entry name" value="Class II aaRS and biotin synthetases"/>
    <property type="match status" value="1"/>
</dbReference>
<dbReference type="EC" id="2.3.1.181" evidence="5"/>
<evidence type="ECO:0000256" key="3">
    <source>
        <dbReference type="ARBA" id="ARBA00023315"/>
    </source>
</evidence>
<evidence type="ECO:0000256" key="4">
    <source>
        <dbReference type="ARBA" id="ARBA00024732"/>
    </source>
</evidence>
<evidence type="ECO:0000259" key="6">
    <source>
        <dbReference type="PROSITE" id="PS51733"/>
    </source>
</evidence>
<keyword evidence="5" id="KW-0963">Cytoplasm</keyword>
<accession>A0A431W1A8</accession>
<feature type="site" description="Lowers pKa of active site Cys" evidence="5">
    <location>
        <position position="162"/>
    </location>
</feature>
<dbReference type="GO" id="GO:0033819">
    <property type="term" value="F:lipoyl(octanoyl) transferase activity"/>
    <property type="evidence" value="ECO:0007669"/>
    <property type="project" value="UniProtKB-EC"/>
</dbReference>
<gene>
    <name evidence="5 7" type="primary">lipB</name>
    <name evidence="7" type="ORF">EJ104_03795</name>
</gene>
<comment type="miscellaneous">
    <text evidence="5">In the reaction, the free carboxyl group of octanoic acid is attached via an amide linkage to the epsilon-amino group of a specific lysine residue of lipoyl domains of lipoate-dependent enzymes.</text>
</comment>
<dbReference type="InterPro" id="IPR004143">
    <property type="entry name" value="BPL_LPL_catalytic"/>
</dbReference>
<dbReference type="GO" id="GO:0009249">
    <property type="term" value="P:protein lipoylation"/>
    <property type="evidence" value="ECO:0007669"/>
    <property type="project" value="InterPro"/>
</dbReference>
<feature type="domain" description="BPL/LPL catalytic" evidence="6">
    <location>
        <begin position="45"/>
        <end position="240"/>
    </location>
</feature>
<dbReference type="PANTHER" id="PTHR10993">
    <property type="entry name" value="OCTANOYLTRANSFERASE"/>
    <property type="match status" value="1"/>
</dbReference>
<dbReference type="EMBL" id="RXPE01000005">
    <property type="protein sequence ID" value="RTR28979.1"/>
    <property type="molecule type" value="Genomic_DNA"/>
</dbReference>
<dbReference type="OrthoDB" id="9787061at2"/>
<dbReference type="InterPro" id="IPR045864">
    <property type="entry name" value="aa-tRNA-synth_II/BPL/LPL"/>
</dbReference>
<dbReference type="InterPro" id="IPR020605">
    <property type="entry name" value="Octanoyltransferase_CS"/>
</dbReference>
<sequence>MPDVTPTSLPDPVQRTEHFDVLDLGTLPYRDAWDIQHHLHAEVAAGARPTLLLVEHPAVLTLGRKAREGENIVVTRDYLAGQGIEVLEVERGGDVTYHGPGQLVVYAIFPVGRRVRDFLRLLEDATVQALHSLGLEDARPNPGYAGVYLSPRDLNGLERQQKIASIGVAVKQHTALHGIGLNIATQLHHFDLIVPCGLQDTQMTSVQREYDLRGLGQSASMDAAKAALTTAFASVFRDYDFSLPASALHAAIPHPQSKESDA</sequence>
<feature type="binding site" evidence="5">
    <location>
        <begin position="178"/>
        <end position="180"/>
    </location>
    <ligand>
        <name>substrate</name>
    </ligand>
</feature>
<dbReference type="Pfam" id="PF21948">
    <property type="entry name" value="LplA-B_cat"/>
    <property type="match status" value="1"/>
</dbReference>
<keyword evidence="3 5" id="KW-0012">Acyltransferase</keyword>
<dbReference type="NCBIfam" id="TIGR00214">
    <property type="entry name" value="lipB"/>
    <property type="match status" value="1"/>
</dbReference>
<protein>
    <recommendedName>
        <fullName evidence="5">Octanoyltransferase</fullName>
        <ecNumber evidence="5">2.3.1.181</ecNumber>
    </recommendedName>
    <alternativeName>
        <fullName evidence="5">Lipoate-protein ligase B</fullName>
    </alternativeName>
    <alternativeName>
        <fullName evidence="5">Lipoyl/octanoyl transferase</fullName>
    </alternativeName>
    <alternativeName>
        <fullName evidence="5">Octanoyl-[acyl-carrier-protein]-protein N-octanoyltransferase</fullName>
    </alternativeName>
</protein>
<reference evidence="7 8" key="1">
    <citation type="submission" date="2018-12" db="EMBL/GenBank/DDBJ databases">
        <title>Deinococcus radiophilus ATCC 27603 genome sequencing and assembly.</title>
        <authorList>
            <person name="Maclea K.S."/>
            <person name="Maynard C.R."/>
        </authorList>
    </citation>
    <scope>NUCLEOTIDE SEQUENCE [LARGE SCALE GENOMIC DNA]</scope>
    <source>
        <strain evidence="7 8">ATCC 27603</strain>
    </source>
</reference>
<dbReference type="Gene3D" id="3.30.930.10">
    <property type="entry name" value="Bira Bifunctional Protein, Domain 2"/>
    <property type="match status" value="1"/>
</dbReference>
<dbReference type="CDD" id="cd16444">
    <property type="entry name" value="LipB"/>
    <property type="match status" value="1"/>
</dbReference>
<dbReference type="InterPro" id="IPR000544">
    <property type="entry name" value="Octanoyltransferase"/>
</dbReference>
<keyword evidence="2 5" id="KW-0808">Transferase</keyword>
<evidence type="ECO:0000256" key="1">
    <source>
        <dbReference type="ARBA" id="ARBA00004821"/>
    </source>
</evidence>
<dbReference type="NCBIfam" id="NF010925">
    <property type="entry name" value="PRK14345.1"/>
    <property type="match status" value="1"/>
</dbReference>
<comment type="function">
    <text evidence="4 5">Catalyzes the transfer of endogenously produced octanoic acid from octanoyl-acyl-carrier-protein onto the lipoyl domains of lipoate-dependent enzymes. Lipoyl-ACP can also act as a substrate although octanoyl-ACP is likely to be the physiological substrate.</text>
</comment>
<comment type="caution">
    <text evidence="7">The sequence shown here is derived from an EMBL/GenBank/DDBJ whole genome shotgun (WGS) entry which is preliminary data.</text>
</comment>
<dbReference type="UniPathway" id="UPA00538">
    <property type="reaction ID" value="UER00592"/>
</dbReference>
<evidence type="ECO:0000313" key="8">
    <source>
        <dbReference type="Proteomes" id="UP000277766"/>
    </source>
</evidence>
<dbReference type="AlphaFoldDB" id="A0A431W1A8"/>
<comment type="catalytic activity">
    <reaction evidence="5">
        <text>octanoyl-[ACP] + L-lysyl-[protein] = N(6)-octanoyl-L-lysyl-[protein] + holo-[ACP] + H(+)</text>
        <dbReference type="Rhea" id="RHEA:17665"/>
        <dbReference type="Rhea" id="RHEA-COMP:9636"/>
        <dbReference type="Rhea" id="RHEA-COMP:9685"/>
        <dbReference type="Rhea" id="RHEA-COMP:9752"/>
        <dbReference type="Rhea" id="RHEA-COMP:9928"/>
        <dbReference type="ChEBI" id="CHEBI:15378"/>
        <dbReference type="ChEBI" id="CHEBI:29969"/>
        <dbReference type="ChEBI" id="CHEBI:64479"/>
        <dbReference type="ChEBI" id="CHEBI:78463"/>
        <dbReference type="ChEBI" id="CHEBI:78809"/>
        <dbReference type="EC" id="2.3.1.181"/>
    </reaction>
</comment>
<feature type="binding site" evidence="5">
    <location>
        <begin position="165"/>
        <end position="167"/>
    </location>
    <ligand>
        <name>substrate</name>
    </ligand>
</feature>
<name>A0A431W1A8_9DEIO</name>
<dbReference type="PROSITE" id="PS01313">
    <property type="entry name" value="LIPB"/>
    <property type="match status" value="1"/>
</dbReference>
<keyword evidence="8" id="KW-1185">Reference proteome</keyword>
<dbReference type="PROSITE" id="PS51733">
    <property type="entry name" value="BPL_LPL_CATALYTIC"/>
    <property type="match status" value="1"/>
</dbReference>
<dbReference type="GO" id="GO:0005737">
    <property type="term" value="C:cytoplasm"/>
    <property type="evidence" value="ECO:0007669"/>
    <property type="project" value="UniProtKB-SubCell"/>
</dbReference>
<dbReference type="HAMAP" id="MF_00013">
    <property type="entry name" value="LipB"/>
    <property type="match status" value="1"/>
</dbReference>
<evidence type="ECO:0000256" key="2">
    <source>
        <dbReference type="ARBA" id="ARBA00022679"/>
    </source>
</evidence>
<dbReference type="Proteomes" id="UP000277766">
    <property type="component" value="Unassembled WGS sequence"/>
</dbReference>
<comment type="subcellular location">
    <subcellularLocation>
        <location evidence="5">Cytoplasm</location>
    </subcellularLocation>
</comment>
<feature type="active site" description="Acyl-thioester intermediate" evidence="5">
    <location>
        <position position="196"/>
    </location>
</feature>